<evidence type="ECO:0000313" key="3">
    <source>
        <dbReference type="Proteomes" id="UP000536711"/>
    </source>
</evidence>
<feature type="compositionally biased region" description="Basic and acidic residues" evidence="1">
    <location>
        <begin position="208"/>
        <end position="221"/>
    </location>
</feature>
<reference evidence="2 3" key="1">
    <citation type="submission" date="2020-01" db="EMBL/GenBank/DDBJ databases">
        <title>Identification and distribution of gene clusters putatively required for synthesis of sphingolipid metabolism inhibitors in phylogenetically diverse species of the filamentous fungus Fusarium.</title>
        <authorList>
            <person name="Kim H.-S."/>
            <person name="Busman M."/>
            <person name="Brown D.W."/>
            <person name="Divon H."/>
            <person name="Uhlig S."/>
            <person name="Proctor R.H."/>
        </authorList>
    </citation>
    <scope>NUCLEOTIDE SEQUENCE [LARGE SCALE GENOMIC DNA]</scope>
    <source>
        <strain evidence="2 3">NRRL 13308</strain>
    </source>
</reference>
<dbReference type="AlphaFoldDB" id="A0A8H4K761"/>
<dbReference type="Proteomes" id="UP000536711">
    <property type="component" value="Unassembled WGS sequence"/>
</dbReference>
<dbReference type="OrthoDB" id="5102207at2759"/>
<comment type="caution">
    <text evidence="2">The sequence shown here is derived from an EMBL/GenBank/DDBJ whole genome shotgun (WGS) entry which is preliminary data.</text>
</comment>
<feature type="region of interest" description="Disordered" evidence="1">
    <location>
        <begin position="1"/>
        <end position="253"/>
    </location>
</feature>
<feature type="compositionally biased region" description="Low complexity" evidence="1">
    <location>
        <begin position="145"/>
        <end position="157"/>
    </location>
</feature>
<feature type="compositionally biased region" description="Polar residues" evidence="1">
    <location>
        <begin position="160"/>
        <end position="169"/>
    </location>
</feature>
<feature type="compositionally biased region" description="Low complexity" evidence="1">
    <location>
        <begin position="61"/>
        <end position="80"/>
    </location>
</feature>
<name>A0A8H4K761_9HYPO</name>
<organism evidence="2 3">
    <name type="scientific">Fusarium acutatum</name>
    <dbReference type="NCBI Taxonomy" id="78861"/>
    <lineage>
        <taxon>Eukaryota</taxon>
        <taxon>Fungi</taxon>
        <taxon>Dikarya</taxon>
        <taxon>Ascomycota</taxon>
        <taxon>Pezizomycotina</taxon>
        <taxon>Sordariomycetes</taxon>
        <taxon>Hypocreomycetidae</taxon>
        <taxon>Hypocreales</taxon>
        <taxon>Nectriaceae</taxon>
        <taxon>Fusarium</taxon>
        <taxon>Fusarium fujikuroi species complex</taxon>
    </lineage>
</organism>
<proteinExistence type="predicted"/>
<gene>
    <name evidence="2" type="ORF">FACUT_287</name>
</gene>
<protein>
    <submittedName>
        <fullName evidence="2">Uncharacterized protein</fullName>
    </submittedName>
</protein>
<evidence type="ECO:0000313" key="2">
    <source>
        <dbReference type="EMBL" id="KAF4444950.1"/>
    </source>
</evidence>
<keyword evidence="3" id="KW-1185">Reference proteome</keyword>
<accession>A0A8H4K761</accession>
<evidence type="ECO:0000256" key="1">
    <source>
        <dbReference type="SAM" id="MobiDB-lite"/>
    </source>
</evidence>
<dbReference type="EMBL" id="JAADJF010000008">
    <property type="protein sequence ID" value="KAF4444950.1"/>
    <property type="molecule type" value="Genomic_DNA"/>
</dbReference>
<feature type="compositionally biased region" description="Low complexity" evidence="1">
    <location>
        <begin position="119"/>
        <end position="129"/>
    </location>
</feature>
<sequence length="253" mass="28416">MGSSPSKPTGHYRAGPQYRAPPTHFKRGYTMRETQHFKGGYTLRDPPKKKKMGLVGVPDYSPSKHSSSSNGFAQAAARAAFSPPPQKHTKHGVSPRAITAYVPPKHSPPPSRGFGRRLSPQPASSPAPQTYFKHGHSLRDTTKVSSSSNSKPSRFGSRAAPQQTFSQPARQPFSHGHTLRKPAKEAKHYSTFHDIPGYKEGNCRKMPPYREHYKPSHREKVLPPLPEGHCKKRPPVQHPRPENNRRWKKSFWS</sequence>